<dbReference type="Gene3D" id="3.90.820.10">
    <property type="entry name" value="Structural Genomics, Unknown Function 30-nov-00 1gh9 Mol_id"/>
    <property type="match status" value="1"/>
</dbReference>
<organism evidence="2 3">
    <name type="scientific">Marinomonas rhodophyticola</name>
    <dbReference type="NCBI Taxonomy" id="2992803"/>
    <lineage>
        <taxon>Bacteria</taxon>
        <taxon>Pseudomonadati</taxon>
        <taxon>Pseudomonadota</taxon>
        <taxon>Gammaproteobacteria</taxon>
        <taxon>Oceanospirillales</taxon>
        <taxon>Oceanospirillaceae</taxon>
        <taxon>Marinomonas</taxon>
    </lineage>
</organism>
<sequence>MKSTQHLNPFDNEAFNFLVLQNQHGQYSLWPEFAAIPNGWQTIIGPMSRAECIDYVEQHWTAINPFKHSVLEG</sequence>
<dbReference type="InterPro" id="IPR005153">
    <property type="entry name" value="MbtH-like_dom"/>
</dbReference>
<dbReference type="InterPro" id="IPR038020">
    <property type="entry name" value="MbtH-like_sf"/>
</dbReference>
<accession>A0ABT3KH66</accession>
<reference evidence="2" key="1">
    <citation type="submission" date="2022-11" db="EMBL/GenBank/DDBJ databases">
        <title>Marinomonas sp. nov., isolated from marine algae.</title>
        <authorList>
            <person name="Choi D.G."/>
            <person name="Kim J.M."/>
            <person name="Lee J.K."/>
            <person name="Baek J.H."/>
            <person name="Jeon C.O."/>
        </authorList>
    </citation>
    <scope>NUCLEOTIDE SEQUENCE</scope>
    <source>
        <strain evidence="2">KJ51-3</strain>
    </source>
</reference>
<comment type="caution">
    <text evidence="2">The sequence shown here is derived from an EMBL/GenBank/DDBJ whole genome shotgun (WGS) entry which is preliminary data.</text>
</comment>
<dbReference type="PANTHER" id="PTHR38444:SF1">
    <property type="entry name" value="ENTEROBACTIN BIOSYNTHESIS PROTEIN YBDZ"/>
    <property type="match status" value="1"/>
</dbReference>
<evidence type="ECO:0000259" key="1">
    <source>
        <dbReference type="SMART" id="SM00923"/>
    </source>
</evidence>
<evidence type="ECO:0000313" key="3">
    <source>
        <dbReference type="Proteomes" id="UP001431181"/>
    </source>
</evidence>
<proteinExistence type="predicted"/>
<dbReference type="PANTHER" id="PTHR38444">
    <property type="entry name" value="ENTEROBACTIN BIOSYNTHESIS PROTEIN YBDZ"/>
    <property type="match status" value="1"/>
</dbReference>
<feature type="domain" description="MbtH-like" evidence="1">
    <location>
        <begin position="8"/>
        <end position="58"/>
    </location>
</feature>
<dbReference type="SMART" id="SM00923">
    <property type="entry name" value="MbtH"/>
    <property type="match status" value="1"/>
</dbReference>
<dbReference type="RefSeq" id="WP_265219105.1">
    <property type="nucleotide sequence ID" value="NZ_JAPEUL010000007.1"/>
</dbReference>
<evidence type="ECO:0000313" key="2">
    <source>
        <dbReference type="EMBL" id="MCW4629855.1"/>
    </source>
</evidence>
<dbReference type="EMBL" id="JAPEUL010000007">
    <property type="protein sequence ID" value="MCW4629855.1"/>
    <property type="molecule type" value="Genomic_DNA"/>
</dbReference>
<dbReference type="Proteomes" id="UP001431181">
    <property type="component" value="Unassembled WGS sequence"/>
</dbReference>
<dbReference type="InterPro" id="IPR037407">
    <property type="entry name" value="MLP_fam"/>
</dbReference>
<gene>
    <name evidence="2" type="ORF">ONZ52_13195</name>
</gene>
<dbReference type="Pfam" id="PF03621">
    <property type="entry name" value="MbtH"/>
    <property type="match status" value="1"/>
</dbReference>
<protein>
    <submittedName>
        <fullName evidence="2">MbtH family protein</fullName>
    </submittedName>
</protein>
<keyword evidence="3" id="KW-1185">Reference proteome</keyword>
<dbReference type="SUPFAM" id="SSF160582">
    <property type="entry name" value="MbtH-like"/>
    <property type="match status" value="1"/>
</dbReference>
<name>A0ABT3KH66_9GAMM</name>